<reference evidence="17 18" key="1">
    <citation type="submission" date="2016-10" db="EMBL/GenBank/DDBJ databases">
        <authorList>
            <person name="de Groot N.N."/>
        </authorList>
    </citation>
    <scope>NUCLEOTIDE SEQUENCE [LARGE SCALE GENOMIC DNA]</scope>
    <source>
        <strain evidence="17 18">ASO4-2</strain>
    </source>
</reference>
<dbReference type="GO" id="GO:0003677">
    <property type="term" value="F:DNA binding"/>
    <property type="evidence" value="ECO:0007669"/>
    <property type="project" value="InterPro"/>
</dbReference>
<dbReference type="GO" id="GO:0046872">
    <property type="term" value="F:metal ion binding"/>
    <property type="evidence" value="ECO:0007669"/>
    <property type="project" value="UniProtKB-KW"/>
</dbReference>
<evidence type="ECO:0000256" key="5">
    <source>
        <dbReference type="ARBA" id="ARBA00022705"/>
    </source>
</evidence>
<feature type="binding site" evidence="14">
    <location>
        <position position="178"/>
    </location>
    <ligand>
        <name>NAD(+)</name>
        <dbReference type="ChEBI" id="CHEBI:57540"/>
    </ligand>
</feature>
<comment type="function">
    <text evidence="1 14">DNA ligase that catalyzes the formation of phosphodiester linkages between 5'-phosphoryl and 3'-hydroxyl groups in double-stranded DNA using NAD as a coenzyme and as the energy source for the reaction. It is essential for DNA replication and repair of damaged DNA.</text>
</comment>
<dbReference type="PANTHER" id="PTHR23389">
    <property type="entry name" value="CHROMOSOME TRANSMISSION FIDELITY FACTOR 18"/>
    <property type="match status" value="1"/>
</dbReference>
<dbReference type="Gene3D" id="3.40.50.10190">
    <property type="entry name" value="BRCT domain"/>
    <property type="match status" value="1"/>
</dbReference>
<dbReference type="CDD" id="cd17748">
    <property type="entry name" value="BRCT_DNA_ligase_like"/>
    <property type="match status" value="1"/>
</dbReference>
<evidence type="ECO:0000256" key="13">
    <source>
        <dbReference type="ARBA" id="ARBA00060881"/>
    </source>
</evidence>
<dbReference type="Pfam" id="PF14520">
    <property type="entry name" value="HHH_5"/>
    <property type="match status" value="1"/>
</dbReference>
<dbReference type="InterPro" id="IPR018239">
    <property type="entry name" value="DNA_ligase_AS"/>
</dbReference>
<comment type="similarity">
    <text evidence="13 14">Belongs to the NAD-dependent DNA ligase family. LigA subfamily.</text>
</comment>
<keyword evidence="14" id="KW-0464">Manganese</keyword>
<organism evidence="17 18">
    <name type="scientific">Desulfonatronum thiosulfatophilum</name>
    <dbReference type="NCBI Taxonomy" id="617002"/>
    <lineage>
        <taxon>Bacteria</taxon>
        <taxon>Pseudomonadati</taxon>
        <taxon>Thermodesulfobacteriota</taxon>
        <taxon>Desulfovibrionia</taxon>
        <taxon>Desulfovibrionales</taxon>
        <taxon>Desulfonatronaceae</taxon>
        <taxon>Desulfonatronum</taxon>
    </lineage>
</organism>
<sequence length="685" mass="75688">MSFSPDDPGKRMEQLVRLIRHHDHRYYVLDDPEISDAEYDVLFRELQELEQRHPELADPDSPTQRVGGEPVAAFQPFAHSLPMYSLENALSLEEWRAFLVRLERHLPQENLEFWVDPKLDGLAVEVVYEEGRFVRAGTRGDGMVGEDVSENMRTVRNLPMRLHSNRSPVPERLEVRGEVIFFRSDFARLNQEQAAAGLKTFANPRNAAAGSVRQLDSRITARRPLRFFAYGVGLVQWADGVDRWTTQEQIMTGLDALGFALPEFAQLCSSPEDVEHRYAAVAAVREELDYEIDGVVAKINTLEHQQLLGATARAPRWALAWKFPAGQGTTRLLDIQVQVGRTGVLTPVALLQPVSLSGVTVSRATLHNEDEIRAKDLRIGDMVVVQRAGDVIPEVVGPVLEERNGGEQPFVFPAICPVCTTPAMRLPGEAAWRCQNLACPALLRESLVYFVSKAGLDVEGLGRKWVENLADKGMVRSPADFFRLTEQDLLTLERMGPKLARNIIQSIAKARQEAKLAPLIRALGIRHVGAQTARVLAEHFSDLDALGRADETALQQLPDIGPEVAASIHGFFANPDNQRILLELRELEVWPQAGGQRETEQISDSPFAGKRVLFTGTLPGISRTQAQKLVEQAGGTVVGGISSKVDYVVVGDDPGSKLNKARKLGLTVLDGDAFLRMSGGATNIA</sequence>
<evidence type="ECO:0000256" key="2">
    <source>
        <dbReference type="ARBA" id="ARBA00012722"/>
    </source>
</evidence>
<dbReference type="Pfam" id="PF01653">
    <property type="entry name" value="DNA_ligase_aden"/>
    <property type="match status" value="1"/>
</dbReference>
<evidence type="ECO:0000256" key="8">
    <source>
        <dbReference type="ARBA" id="ARBA00022833"/>
    </source>
</evidence>
<keyword evidence="8 14" id="KW-0862">Zinc</keyword>
<dbReference type="InterPro" id="IPR012340">
    <property type="entry name" value="NA-bd_OB-fold"/>
</dbReference>
<comment type="cofactor">
    <cofactor evidence="14">
        <name>Mg(2+)</name>
        <dbReference type="ChEBI" id="CHEBI:18420"/>
    </cofactor>
    <cofactor evidence="14">
        <name>Mn(2+)</name>
        <dbReference type="ChEBI" id="CHEBI:29035"/>
    </cofactor>
</comment>
<keyword evidence="7 14" id="KW-0227">DNA damage</keyword>
<dbReference type="SUPFAM" id="SSF50249">
    <property type="entry name" value="Nucleic acid-binding proteins"/>
    <property type="match status" value="1"/>
</dbReference>
<dbReference type="PROSITE" id="PS01055">
    <property type="entry name" value="DNA_LIGASE_N1"/>
    <property type="match status" value="1"/>
</dbReference>
<dbReference type="SUPFAM" id="SSF47781">
    <property type="entry name" value="RuvA domain 2-like"/>
    <property type="match status" value="1"/>
</dbReference>
<name>A0A1G5ZZY8_9BACT</name>
<dbReference type="Gene3D" id="3.30.470.30">
    <property type="entry name" value="DNA ligase/mRNA capping enzyme"/>
    <property type="match status" value="1"/>
</dbReference>
<dbReference type="Pfam" id="PF03120">
    <property type="entry name" value="OB_DNA_ligase"/>
    <property type="match status" value="1"/>
</dbReference>
<evidence type="ECO:0000256" key="1">
    <source>
        <dbReference type="ARBA" id="ARBA00004067"/>
    </source>
</evidence>
<dbReference type="Pfam" id="PF00533">
    <property type="entry name" value="BRCT"/>
    <property type="match status" value="1"/>
</dbReference>
<evidence type="ECO:0000313" key="17">
    <source>
        <dbReference type="EMBL" id="SDB01732.1"/>
    </source>
</evidence>
<dbReference type="FunFam" id="2.40.50.140:FF:000012">
    <property type="entry name" value="DNA ligase"/>
    <property type="match status" value="1"/>
</dbReference>
<feature type="binding site" evidence="14">
    <location>
        <position position="416"/>
    </location>
    <ligand>
        <name>Zn(2+)</name>
        <dbReference type="ChEBI" id="CHEBI:29105"/>
    </ligand>
</feature>
<dbReference type="Gene3D" id="6.20.10.30">
    <property type="match status" value="1"/>
</dbReference>
<dbReference type="PANTHER" id="PTHR23389:SF9">
    <property type="entry name" value="DNA LIGASE"/>
    <property type="match status" value="1"/>
</dbReference>
<dbReference type="InterPro" id="IPR013839">
    <property type="entry name" value="DNAligase_adenylation"/>
</dbReference>
<accession>A0A1G5ZZY8</accession>
<keyword evidence="6 14" id="KW-0479">Metal-binding</keyword>
<dbReference type="PIRSF" id="PIRSF001604">
    <property type="entry name" value="LigA"/>
    <property type="match status" value="1"/>
</dbReference>
<feature type="binding site" evidence="14">
    <location>
        <position position="434"/>
    </location>
    <ligand>
        <name>Zn(2+)</name>
        <dbReference type="ChEBI" id="CHEBI:29105"/>
    </ligand>
</feature>
<dbReference type="PROSITE" id="PS50172">
    <property type="entry name" value="BRCT"/>
    <property type="match status" value="1"/>
</dbReference>
<feature type="binding site" evidence="14">
    <location>
        <position position="139"/>
    </location>
    <ligand>
        <name>NAD(+)</name>
        <dbReference type="ChEBI" id="CHEBI:57540"/>
    </ligand>
</feature>
<dbReference type="EC" id="6.5.1.2" evidence="2 14"/>
<dbReference type="GO" id="GO:0005829">
    <property type="term" value="C:cytosol"/>
    <property type="evidence" value="ECO:0007669"/>
    <property type="project" value="TreeGrafter"/>
</dbReference>
<dbReference type="Gene3D" id="1.10.150.20">
    <property type="entry name" value="5' to 3' exonuclease, C-terminal subdomain"/>
    <property type="match status" value="2"/>
</dbReference>
<feature type="active site" description="N6-AMP-lysine intermediate" evidence="14">
    <location>
        <position position="118"/>
    </location>
</feature>
<dbReference type="InterPro" id="IPR003583">
    <property type="entry name" value="Hlx-hairpin-Hlx_DNA-bd_motif"/>
</dbReference>
<keyword evidence="5 14" id="KW-0235">DNA replication</keyword>
<feature type="binding site" evidence="14">
    <location>
        <position position="439"/>
    </location>
    <ligand>
        <name>Zn(2+)</name>
        <dbReference type="ChEBI" id="CHEBI:29105"/>
    </ligand>
</feature>
<dbReference type="GO" id="GO:0006281">
    <property type="term" value="P:DNA repair"/>
    <property type="evidence" value="ECO:0007669"/>
    <property type="project" value="UniProtKB-KW"/>
</dbReference>
<protein>
    <recommendedName>
        <fullName evidence="3 14">DNA ligase</fullName>
        <ecNumber evidence="2 14">6.5.1.2</ecNumber>
    </recommendedName>
    <alternativeName>
        <fullName evidence="14">Polydeoxyribonucleotide synthase [NAD(+)]</fullName>
    </alternativeName>
</protein>
<evidence type="ECO:0000256" key="12">
    <source>
        <dbReference type="ARBA" id="ARBA00034005"/>
    </source>
</evidence>
<dbReference type="Pfam" id="PF03119">
    <property type="entry name" value="DNA_ligase_ZBD"/>
    <property type="match status" value="1"/>
</dbReference>
<dbReference type="GO" id="GO:0003911">
    <property type="term" value="F:DNA ligase (NAD+) activity"/>
    <property type="evidence" value="ECO:0007669"/>
    <property type="project" value="UniProtKB-UniRule"/>
</dbReference>
<dbReference type="PROSITE" id="PS01056">
    <property type="entry name" value="DNA_LIGASE_N2"/>
    <property type="match status" value="1"/>
</dbReference>
<dbReference type="Gene3D" id="1.10.287.610">
    <property type="entry name" value="Helix hairpin bin"/>
    <property type="match status" value="1"/>
</dbReference>
<evidence type="ECO:0000256" key="11">
    <source>
        <dbReference type="ARBA" id="ARBA00023204"/>
    </source>
</evidence>
<feature type="binding site" evidence="14">
    <location>
        <position position="298"/>
    </location>
    <ligand>
        <name>NAD(+)</name>
        <dbReference type="ChEBI" id="CHEBI:57540"/>
    </ligand>
</feature>
<dbReference type="Gene3D" id="2.40.50.140">
    <property type="entry name" value="Nucleic acid-binding proteins"/>
    <property type="match status" value="1"/>
</dbReference>
<proteinExistence type="inferred from homology"/>
<evidence type="ECO:0000313" key="18">
    <source>
        <dbReference type="Proteomes" id="UP000198771"/>
    </source>
</evidence>
<dbReference type="InterPro" id="IPR036420">
    <property type="entry name" value="BRCT_dom_sf"/>
</dbReference>
<dbReference type="InterPro" id="IPR041663">
    <property type="entry name" value="DisA/LigA_HHH"/>
</dbReference>
<feature type="binding site" evidence="14">
    <location>
        <begin position="36"/>
        <end position="40"/>
    </location>
    <ligand>
        <name>NAD(+)</name>
        <dbReference type="ChEBI" id="CHEBI:57540"/>
    </ligand>
</feature>
<evidence type="ECO:0000256" key="7">
    <source>
        <dbReference type="ARBA" id="ARBA00022763"/>
    </source>
</evidence>
<feature type="binding site" evidence="14">
    <location>
        <begin position="85"/>
        <end position="86"/>
    </location>
    <ligand>
        <name>NAD(+)</name>
        <dbReference type="ChEBI" id="CHEBI:57540"/>
    </ligand>
</feature>
<dbReference type="FunFam" id="1.10.150.20:FF:000006">
    <property type="entry name" value="DNA ligase"/>
    <property type="match status" value="1"/>
</dbReference>
<keyword evidence="9 14" id="KW-0460">Magnesium</keyword>
<dbReference type="HAMAP" id="MF_01588">
    <property type="entry name" value="DNA_ligase_A"/>
    <property type="match status" value="1"/>
</dbReference>
<keyword evidence="4 14" id="KW-0436">Ligase</keyword>
<evidence type="ECO:0000256" key="4">
    <source>
        <dbReference type="ARBA" id="ARBA00022598"/>
    </source>
</evidence>
<dbReference type="NCBIfam" id="TIGR00575">
    <property type="entry name" value="dnlj"/>
    <property type="match status" value="1"/>
</dbReference>
<evidence type="ECO:0000256" key="14">
    <source>
        <dbReference type="HAMAP-Rule" id="MF_01588"/>
    </source>
</evidence>
<evidence type="ECO:0000259" key="16">
    <source>
        <dbReference type="PROSITE" id="PS50172"/>
    </source>
</evidence>
<dbReference type="GO" id="GO:0006260">
    <property type="term" value="P:DNA replication"/>
    <property type="evidence" value="ECO:0007669"/>
    <property type="project" value="UniProtKB-KW"/>
</dbReference>
<evidence type="ECO:0000256" key="15">
    <source>
        <dbReference type="RuleBase" id="RU000618"/>
    </source>
</evidence>
<feature type="binding site" evidence="14">
    <location>
        <position position="322"/>
    </location>
    <ligand>
        <name>NAD(+)</name>
        <dbReference type="ChEBI" id="CHEBI:57540"/>
    </ligand>
</feature>
<dbReference type="SMART" id="SM00532">
    <property type="entry name" value="LIGANc"/>
    <property type="match status" value="1"/>
</dbReference>
<feature type="binding site" evidence="14">
    <location>
        <position position="419"/>
    </location>
    <ligand>
        <name>Zn(2+)</name>
        <dbReference type="ChEBI" id="CHEBI:29105"/>
    </ligand>
</feature>
<dbReference type="SMART" id="SM00278">
    <property type="entry name" value="HhH1"/>
    <property type="match status" value="3"/>
</dbReference>
<keyword evidence="18" id="KW-1185">Reference proteome</keyword>
<dbReference type="InterPro" id="IPR001357">
    <property type="entry name" value="BRCT_dom"/>
</dbReference>
<dbReference type="InterPro" id="IPR004149">
    <property type="entry name" value="Znf_DNAligase_C4"/>
</dbReference>
<dbReference type="SMART" id="SM00292">
    <property type="entry name" value="BRCT"/>
    <property type="match status" value="1"/>
</dbReference>
<dbReference type="CDD" id="cd00114">
    <property type="entry name" value="LIGANc"/>
    <property type="match status" value="1"/>
</dbReference>
<dbReference type="Proteomes" id="UP000198771">
    <property type="component" value="Unassembled WGS sequence"/>
</dbReference>
<feature type="domain" description="BRCT" evidence="16">
    <location>
        <begin position="602"/>
        <end position="668"/>
    </location>
</feature>
<dbReference type="AlphaFoldDB" id="A0A1G5ZZY8"/>
<dbReference type="SUPFAM" id="SSF52113">
    <property type="entry name" value="BRCT domain"/>
    <property type="match status" value="1"/>
</dbReference>
<gene>
    <name evidence="14" type="primary">ligA</name>
    <name evidence="17" type="ORF">SAMN05660653_00008</name>
</gene>
<dbReference type="InterPro" id="IPR010994">
    <property type="entry name" value="RuvA_2-like"/>
</dbReference>
<evidence type="ECO:0000256" key="6">
    <source>
        <dbReference type="ARBA" id="ARBA00022723"/>
    </source>
</evidence>
<keyword evidence="11 14" id="KW-0234">DNA repair</keyword>
<dbReference type="FunFam" id="1.10.150.20:FF:000007">
    <property type="entry name" value="DNA ligase"/>
    <property type="match status" value="1"/>
</dbReference>
<evidence type="ECO:0000256" key="9">
    <source>
        <dbReference type="ARBA" id="ARBA00022842"/>
    </source>
</evidence>
<dbReference type="FunFam" id="1.10.287.610:FF:000002">
    <property type="entry name" value="DNA ligase"/>
    <property type="match status" value="1"/>
</dbReference>
<dbReference type="SUPFAM" id="SSF56091">
    <property type="entry name" value="DNA ligase/mRNA capping enzyme, catalytic domain"/>
    <property type="match status" value="1"/>
</dbReference>
<dbReference type="Pfam" id="PF12826">
    <property type="entry name" value="HHH_2"/>
    <property type="match status" value="1"/>
</dbReference>
<dbReference type="EMBL" id="FMXO01000001">
    <property type="protein sequence ID" value="SDB01732.1"/>
    <property type="molecule type" value="Genomic_DNA"/>
</dbReference>
<dbReference type="RefSeq" id="WP_341844722.1">
    <property type="nucleotide sequence ID" value="NZ_FMXO01000001.1"/>
</dbReference>
<dbReference type="NCBIfam" id="NF005932">
    <property type="entry name" value="PRK07956.1"/>
    <property type="match status" value="1"/>
</dbReference>
<dbReference type="InterPro" id="IPR001679">
    <property type="entry name" value="DNA_ligase"/>
</dbReference>
<dbReference type="InterPro" id="IPR013840">
    <property type="entry name" value="DNAligase_N"/>
</dbReference>
<keyword evidence="10 14" id="KW-0520">NAD</keyword>
<evidence type="ECO:0000256" key="10">
    <source>
        <dbReference type="ARBA" id="ARBA00023027"/>
    </source>
</evidence>
<evidence type="ECO:0000256" key="3">
    <source>
        <dbReference type="ARBA" id="ARBA00013308"/>
    </source>
</evidence>
<dbReference type="InterPro" id="IPR004150">
    <property type="entry name" value="NAD_DNA_ligase_OB"/>
</dbReference>
<dbReference type="InterPro" id="IPR033136">
    <property type="entry name" value="DNA_ligase_CS"/>
</dbReference>
<comment type="catalytic activity">
    <reaction evidence="12 14 15">
        <text>NAD(+) + (deoxyribonucleotide)n-3'-hydroxyl + 5'-phospho-(deoxyribonucleotide)m = (deoxyribonucleotide)n+m + AMP + beta-nicotinamide D-nucleotide.</text>
        <dbReference type="EC" id="6.5.1.2"/>
    </reaction>
</comment>
<dbReference type="STRING" id="617002.SAMN05660653_00008"/>
<feature type="binding site" evidence="14">
    <location>
        <position position="116"/>
    </location>
    <ligand>
        <name>NAD(+)</name>
        <dbReference type="ChEBI" id="CHEBI:57540"/>
    </ligand>
</feature>